<name>A0A2U8E394_9BACT</name>
<dbReference type="OrthoDB" id="9805728at2"/>
<accession>A0A2U8E394</accession>
<dbReference type="EMBL" id="CP023004">
    <property type="protein sequence ID" value="AWI09255.1"/>
    <property type="molecule type" value="Genomic_DNA"/>
</dbReference>
<evidence type="ECO:0000313" key="3">
    <source>
        <dbReference type="Proteomes" id="UP000244896"/>
    </source>
</evidence>
<dbReference type="KEGG" id="elut:CKA38_08380"/>
<dbReference type="Proteomes" id="UP000244896">
    <property type="component" value="Chromosome"/>
</dbReference>
<dbReference type="Gene3D" id="3.60.15.10">
    <property type="entry name" value="Ribonuclease Z/Hydroxyacylglutathione hydrolase-like"/>
    <property type="match status" value="1"/>
</dbReference>
<evidence type="ECO:0000313" key="2">
    <source>
        <dbReference type="EMBL" id="AWI09255.1"/>
    </source>
</evidence>
<proteinExistence type="predicted"/>
<protein>
    <recommendedName>
        <fullName evidence="4">Metallo-beta-lactamase domain-containing protein</fullName>
    </recommendedName>
</protein>
<gene>
    <name evidence="2" type="ORF">CKA38_08380</name>
</gene>
<organism evidence="2 3">
    <name type="scientific">Ereboglobus luteus</name>
    <dbReference type="NCBI Taxonomy" id="1796921"/>
    <lineage>
        <taxon>Bacteria</taxon>
        <taxon>Pseudomonadati</taxon>
        <taxon>Verrucomicrobiota</taxon>
        <taxon>Opitutia</taxon>
        <taxon>Opitutales</taxon>
        <taxon>Opitutaceae</taxon>
        <taxon>Ereboglobus</taxon>
    </lineage>
</organism>
<evidence type="ECO:0000256" key="1">
    <source>
        <dbReference type="SAM" id="SignalP"/>
    </source>
</evidence>
<dbReference type="RefSeq" id="WP_152032744.1">
    <property type="nucleotide sequence ID" value="NZ_CP023004.1"/>
</dbReference>
<reference evidence="2 3" key="1">
    <citation type="journal article" date="2018" name="Syst. Appl. Microbiol.">
        <title>Ereboglobus luteus gen. nov. sp. nov. from cockroach guts, and new insights into the oxygen relationship of the genera Opitutus and Didymococcus (Verrucomicrobia: Opitutaceae).</title>
        <authorList>
            <person name="Tegtmeier D."/>
            <person name="Belitz A."/>
            <person name="Radek R."/>
            <person name="Heimerl T."/>
            <person name="Brune A."/>
        </authorList>
    </citation>
    <scope>NUCLEOTIDE SEQUENCE [LARGE SCALE GENOMIC DNA]</scope>
    <source>
        <strain evidence="2 3">Ho45</strain>
    </source>
</reference>
<dbReference type="InterPro" id="IPR036866">
    <property type="entry name" value="RibonucZ/Hydroxyglut_hydro"/>
</dbReference>
<keyword evidence="3" id="KW-1185">Reference proteome</keyword>
<dbReference type="AlphaFoldDB" id="A0A2U8E394"/>
<sequence>MKRTCSLLSLLLIFAFSASGLPAADAPQKAEINRAAARTMTRLLKTSPLQLNNKRAGLLETIQYYSEQLPHPVFRQYLKANESEADAMEREYPILGWYRLAFDRVLDEVANTKVEQGTAVIWMLYNMGIVVKTPSGCFGVDINHKYAEKFEPLLDFLCVTHNHGDHKSVELMSAMRARGKPVLSNFYKDDAQYYSKNPAKYKIGAFSIRTDITDHNAKLLKFVTVYRFDCGKDTGGLSILHGGDSNFKPEQFEHTQGPVGLFITRWGAPEENNLLDAKPGKGRIEPSCTIFSHMIELRHDIDKSPRRRTLNFAMENIPKMHCPQTIMPFWGEKVIWKNGKLQ</sequence>
<dbReference type="SUPFAM" id="SSF56281">
    <property type="entry name" value="Metallo-hydrolase/oxidoreductase"/>
    <property type="match status" value="1"/>
</dbReference>
<feature type="chain" id="PRO_5015852305" description="Metallo-beta-lactamase domain-containing protein" evidence="1">
    <location>
        <begin position="24"/>
        <end position="342"/>
    </location>
</feature>
<keyword evidence="1" id="KW-0732">Signal</keyword>
<evidence type="ECO:0008006" key="4">
    <source>
        <dbReference type="Google" id="ProtNLM"/>
    </source>
</evidence>
<feature type="signal peptide" evidence="1">
    <location>
        <begin position="1"/>
        <end position="23"/>
    </location>
</feature>